<proteinExistence type="predicted"/>
<sequence>MKTFKMLSFDLVNEGGKLRIPIIDGIIINQENSHKSWILELFTSKKHLPTFEKYKSSGEVLDVNAVISFPENEPAPFKVIVYSIKEIGEQISVLLKGTIKTQRSKYAEQLLKLLLEENLSKDELLERFKKGMRERPRLKES</sequence>
<evidence type="ECO:0000313" key="1">
    <source>
        <dbReference type="EMBL" id="SOB90198.1"/>
    </source>
</evidence>
<organism evidence="1 2">
    <name type="scientific">Ureibacillus xyleni</name>
    <dbReference type="NCBI Taxonomy" id="614648"/>
    <lineage>
        <taxon>Bacteria</taxon>
        <taxon>Bacillati</taxon>
        <taxon>Bacillota</taxon>
        <taxon>Bacilli</taxon>
        <taxon>Bacillales</taxon>
        <taxon>Caryophanaceae</taxon>
        <taxon>Ureibacillus</taxon>
    </lineage>
</organism>
<dbReference type="Pfam" id="PF14183">
    <property type="entry name" value="YwpF"/>
    <property type="match status" value="1"/>
</dbReference>
<dbReference type="InterPro" id="IPR025573">
    <property type="entry name" value="YwpF"/>
</dbReference>
<accession>A0A285R8W6</accession>
<name>A0A285R8W6_9BACL</name>
<dbReference type="RefSeq" id="WP_097071705.1">
    <property type="nucleotide sequence ID" value="NZ_OBMQ01000001.1"/>
</dbReference>
<dbReference type="EMBL" id="OBMQ01000001">
    <property type="protein sequence ID" value="SOB90198.1"/>
    <property type="molecule type" value="Genomic_DNA"/>
</dbReference>
<dbReference type="Proteomes" id="UP000219636">
    <property type="component" value="Unassembled WGS sequence"/>
</dbReference>
<protein>
    <submittedName>
        <fullName evidence="1">YwpF-like protein</fullName>
    </submittedName>
</protein>
<dbReference type="OrthoDB" id="2427395at2"/>
<reference evidence="2" key="1">
    <citation type="submission" date="2017-08" db="EMBL/GenBank/DDBJ databases">
        <authorList>
            <person name="Varghese N."/>
            <person name="Submissions S."/>
        </authorList>
    </citation>
    <scope>NUCLEOTIDE SEQUENCE [LARGE SCALE GENOMIC DNA]</scope>
    <source>
        <strain evidence="2">JC22</strain>
    </source>
</reference>
<gene>
    <name evidence="1" type="ORF">SAMN05880501_101115</name>
</gene>
<evidence type="ECO:0000313" key="2">
    <source>
        <dbReference type="Proteomes" id="UP000219636"/>
    </source>
</evidence>
<dbReference type="AlphaFoldDB" id="A0A285R8W6"/>
<keyword evidence="2" id="KW-1185">Reference proteome</keyword>